<evidence type="ECO:0000313" key="3">
    <source>
        <dbReference type="Proteomes" id="UP000239800"/>
    </source>
</evidence>
<gene>
    <name evidence="2" type="ORF">BST85_04675</name>
</gene>
<accession>A0A2S7KNS2</accession>
<keyword evidence="3" id="KW-1185">Reference proteome</keyword>
<dbReference type="EMBL" id="MQUB01000001">
    <property type="protein sequence ID" value="PQB04272.1"/>
    <property type="molecule type" value="Genomic_DNA"/>
</dbReference>
<sequence length="166" mass="18413">MNIRFKLRSLVVLLVGLILAGCTRDDICTQDTPTTPLLVIVFRDIASPNQSKSVPNLLITSASDQSTVVFTGTTDSIAIPLNVNLDVTALDFTTNSNSEEDANTDLVNINYVRDDIYVNRACAFKTFYDSLGFERVDDVNQAWILTANVNLTRVENENEAHITIFH</sequence>
<dbReference type="Proteomes" id="UP000239800">
    <property type="component" value="Unassembled WGS sequence"/>
</dbReference>
<dbReference type="AlphaFoldDB" id="A0A2S7KNS2"/>
<evidence type="ECO:0008006" key="4">
    <source>
        <dbReference type="Google" id="ProtNLM"/>
    </source>
</evidence>
<reference evidence="2 3" key="1">
    <citation type="submission" date="2016-11" db="EMBL/GenBank/DDBJ databases">
        <title>Trade-off between light-utilization and light-protection in marine flavobacteria.</title>
        <authorList>
            <person name="Kumagai Y."/>
        </authorList>
    </citation>
    <scope>NUCLEOTIDE SEQUENCE [LARGE SCALE GENOMIC DNA]</scope>
    <source>
        <strain evidence="2 3">NBRC 107741</strain>
    </source>
</reference>
<name>A0A2S7KNS2_9FLAO</name>
<feature type="signal peptide" evidence="1">
    <location>
        <begin position="1"/>
        <end position="20"/>
    </location>
</feature>
<proteinExistence type="predicted"/>
<organism evidence="2 3">
    <name type="scientific">Aureitalea marina</name>
    <dbReference type="NCBI Taxonomy" id="930804"/>
    <lineage>
        <taxon>Bacteria</taxon>
        <taxon>Pseudomonadati</taxon>
        <taxon>Bacteroidota</taxon>
        <taxon>Flavobacteriia</taxon>
        <taxon>Flavobacteriales</taxon>
        <taxon>Flavobacteriaceae</taxon>
        <taxon>Aureitalea</taxon>
    </lineage>
</organism>
<feature type="chain" id="PRO_5015543354" description="Lipoprotein" evidence="1">
    <location>
        <begin position="21"/>
        <end position="166"/>
    </location>
</feature>
<dbReference type="InterPro" id="IPR045607">
    <property type="entry name" value="DUF6452"/>
</dbReference>
<comment type="caution">
    <text evidence="2">The sequence shown here is derived from an EMBL/GenBank/DDBJ whole genome shotgun (WGS) entry which is preliminary data.</text>
</comment>
<dbReference type="RefSeq" id="WP_104812201.1">
    <property type="nucleotide sequence ID" value="NZ_MQUB01000001.1"/>
</dbReference>
<protein>
    <recommendedName>
        <fullName evidence="4">Lipoprotein</fullName>
    </recommendedName>
</protein>
<evidence type="ECO:0000313" key="2">
    <source>
        <dbReference type="EMBL" id="PQB04272.1"/>
    </source>
</evidence>
<dbReference type="OrthoDB" id="663527at2"/>
<dbReference type="Pfam" id="PF20050">
    <property type="entry name" value="DUF6452"/>
    <property type="match status" value="1"/>
</dbReference>
<dbReference type="PROSITE" id="PS51257">
    <property type="entry name" value="PROKAR_LIPOPROTEIN"/>
    <property type="match status" value="1"/>
</dbReference>
<evidence type="ECO:0000256" key="1">
    <source>
        <dbReference type="SAM" id="SignalP"/>
    </source>
</evidence>
<keyword evidence="1" id="KW-0732">Signal</keyword>